<dbReference type="InterPro" id="IPR002182">
    <property type="entry name" value="NB-ARC"/>
</dbReference>
<evidence type="ECO:0000256" key="1">
    <source>
        <dbReference type="SAM" id="MobiDB-lite"/>
    </source>
</evidence>
<dbReference type="PANTHER" id="PTHR11017">
    <property type="entry name" value="LEUCINE-RICH REPEAT-CONTAINING PROTEIN"/>
    <property type="match status" value="1"/>
</dbReference>
<evidence type="ECO:0000259" key="2">
    <source>
        <dbReference type="PROSITE" id="PS50104"/>
    </source>
</evidence>
<dbReference type="Pfam" id="PF00931">
    <property type="entry name" value="NB-ARC"/>
    <property type="match status" value="1"/>
</dbReference>
<evidence type="ECO:0000313" key="3">
    <source>
        <dbReference type="Proteomes" id="UP000694864"/>
    </source>
</evidence>
<reference evidence="4" key="2">
    <citation type="submission" date="2025-08" db="UniProtKB">
        <authorList>
            <consortium name="RefSeq"/>
        </authorList>
    </citation>
    <scope>IDENTIFICATION</scope>
    <source>
        <tissue evidence="4">Leaf</tissue>
    </source>
</reference>
<dbReference type="Proteomes" id="UP000694864">
    <property type="component" value="Chromosome 13"/>
</dbReference>
<dbReference type="Gene3D" id="1.10.8.430">
    <property type="entry name" value="Helical domain of apoptotic protease-activating factors"/>
    <property type="match status" value="1"/>
</dbReference>
<dbReference type="SMART" id="SM00255">
    <property type="entry name" value="TIR"/>
    <property type="match status" value="1"/>
</dbReference>
<dbReference type="Pfam" id="PF01582">
    <property type="entry name" value="TIR"/>
    <property type="match status" value="1"/>
</dbReference>
<dbReference type="SUPFAM" id="SSF52200">
    <property type="entry name" value="Toll/Interleukin receptor TIR domain"/>
    <property type="match status" value="1"/>
</dbReference>
<dbReference type="InterPro" id="IPR027417">
    <property type="entry name" value="P-loop_NTPase"/>
</dbReference>
<dbReference type="PANTHER" id="PTHR11017:SF543">
    <property type="entry name" value="TIR DOMAIN-CONTAINING PROTEIN"/>
    <property type="match status" value="1"/>
</dbReference>
<sequence length="525" mass="59159">MSLQGILKSVWGKSRKDSDSSMYPQMASSAPFSSSSSSSSSLSTRQYTYDVFPSFSGQDVRRTFLSHFLEGLKSKGIKTFIDNGIMRSESINSELVRAIRESRIAVVILSKNYASSSWCLNELQLIMDCRASLGQTVMTIFYDVEPSDVRKQTGEFGNTFEQTCYGKTEEEKQRWRQALTEVAVIAGEHSDSWASEAEMIEKIVMDVSNELPSTDFDKLVGIEAHVANMKSKICLESDEVKIVGIWGPAGIGKATIARNLYNQVSSYFQLKYYREPVWKTGSNATGLHNELLSGMLDHRDMKIPHMLEAQYRLMHQRVLLVLDNVNTEELQALQNLSQYLKFGSKVIVMIEDIYALRRCGIEQIYKVAFPSSDEALQIFSYSAFGQSSPPRGYLEHANEVTKLIAPFPLGLKILGSALRGKSKEEWTMVPAKLKSYLNDTDIQKAIRFAFDGLSEKHRTLFQSLADSRYWGKNVNNAIYSLAKTDWDVEKGLQTLADLALISKSADGEIMMHDLIQSMLWSGRLR</sequence>
<dbReference type="InterPro" id="IPR000157">
    <property type="entry name" value="TIR_dom"/>
</dbReference>
<protein>
    <submittedName>
        <fullName evidence="4">Probable disease resistance protein RPP1</fullName>
    </submittedName>
</protein>
<organism evidence="3 4">
    <name type="scientific">Camelina sativa</name>
    <name type="common">False flax</name>
    <name type="synonym">Myagrum sativum</name>
    <dbReference type="NCBI Taxonomy" id="90675"/>
    <lineage>
        <taxon>Eukaryota</taxon>
        <taxon>Viridiplantae</taxon>
        <taxon>Streptophyta</taxon>
        <taxon>Embryophyta</taxon>
        <taxon>Tracheophyta</taxon>
        <taxon>Spermatophyta</taxon>
        <taxon>Magnoliopsida</taxon>
        <taxon>eudicotyledons</taxon>
        <taxon>Gunneridae</taxon>
        <taxon>Pentapetalae</taxon>
        <taxon>rosids</taxon>
        <taxon>malvids</taxon>
        <taxon>Brassicales</taxon>
        <taxon>Brassicaceae</taxon>
        <taxon>Camelineae</taxon>
        <taxon>Camelina</taxon>
    </lineage>
</organism>
<accession>A0ABM0VC66</accession>
<reference evidence="3" key="1">
    <citation type="journal article" date="2014" name="Nat. Commun.">
        <title>The emerging biofuel crop Camelina sativa retains a highly undifferentiated hexaploid genome structure.</title>
        <authorList>
            <person name="Kagale S."/>
            <person name="Koh C."/>
            <person name="Nixon J."/>
            <person name="Bollina V."/>
            <person name="Clarke W.E."/>
            <person name="Tuteja R."/>
            <person name="Spillane C."/>
            <person name="Robinson S.J."/>
            <person name="Links M.G."/>
            <person name="Clarke C."/>
            <person name="Higgins E.E."/>
            <person name="Huebert T."/>
            <person name="Sharpe A.G."/>
            <person name="Parkin I.A."/>
        </authorList>
    </citation>
    <scope>NUCLEOTIDE SEQUENCE [LARGE SCALE GENOMIC DNA]</scope>
    <source>
        <strain evidence="3">cv. DH55</strain>
    </source>
</reference>
<dbReference type="Gene3D" id="3.40.50.300">
    <property type="entry name" value="P-loop containing nucleotide triphosphate hydrolases"/>
    <property type="match status" value="1"/>
</dbReference>
<dbReference type="Gene3D" id="3.40.50.10140">
    <property type="entry name" value="Toll/interleukin-1 receptor homology (TIR) domain"/>
    <property type="match status" value="1"/>
</dbReference>
<feature type="region of interest" description="Disordered" evidence="1">
    <location>
        <begin position="14"/>
        <end position="40"/>
    </location>
</feature>
<dbReference type="GeneID" id="104735849"/>
<dbReference type="RefSeq" id="XP_010454016.1">
    <property type="nucleotide sequence ID" value="XM_010455714.2"/>
</dbReference>
<gene>
    <name evidence="4" type="primary">LOC104735849</name>
</gene>
<feature type="domain" description="TIR" evidence="2">
    <location>
        <begin position="47"/>
        <end position="211"/>
    </location>
</feature>
<feature type="compositionally biased region" description="Low complexity" evidence="1">
    <location>
        <begin position="28"/>
        <end position="40"/>
    </location>
</feature>
<proteinExistence type="predicted"/>
<dbReference type="PRINTS" id="PR00364">
    <property type="entry name" value="DISEASERSIST"/>
</dbReference>
<dbReference type="InterPro" id="IPR042197">
    <property type="entry name" value="Apaf_helical"/>
</dbReference>
<name>A0ABM0VC66_CAMSA</name>
<dbReference type="SUPFAM" id="SSF52540">
    <property type="entry name" value="P-loop containing nucleoside triphosphate hydrolases"/>
    <property type="match status" value="1"/>
</dbReference>
<keyword evidence="3" id="KW-1185">Reference proteome</keyword>
<evidence type="ECO:0000313" key="4">
    <source>
        <dbReference type="RefSeq" id="XP_010454016.1"/>
    </source>
</evidence>
<dbReference type="InterPro" id="IPR035897">
    <property type="entry name" value="Toll_tir_struct_dom_sf"/>
</dbReference>
<dbReference type="PROSITE" id="PS50104">
    <property type="entry name" value="TIR"/>
    <property type="match status" value="1"/>
</dbReference>
<dbReference type="InterPro" id="IPR044974">
    <property type="entry name" value="Disease_R_plants"/>
</dbReference>